<dbReference type="InterPro" id="IPR017946">
    <property type="entry name" value="PLC-like_Pdiesterase_TIM-brl"/>
</dbReference>
<dbReference type="GO" id="GO:0070291">
    <property type="term" value="P:N-acylethanolamine metabolic process"/>
    <property type="evidence" value="ECO:0007669"/>
    <property type="project" value="TreeGrafter"/>
</dbReference>
<organism evidence="3 4">
    <name type="scientific">Rhizobium terricola</name>
    <dbReference type="NCBI Taxonomy" id="2728849"/>
    <lineage>
        <taxon>Bacteria</taxon>
        <taxon>Pseudomonadati</taxon>
        <taxon>Pseudomonadota</taxon>
        <taxon>Alphaproteobacteria</taxon>
        <taxon>Hyphomicrobiales</taxon>
        <taxon>Rhizobiaceae</taxon>
        <taxon>Rhizobium/Agrobacterium group</taxon>
        <taxon>Rhizobium</taxon>
    </lineage>
</organism>
<dbReference type="Proteomes" id="UP000541470">
    <property type="component" value="Unassembled WGS sequence"/>
</dbReference>
<dbReference type="CDD" id="cd08566">
    <property type="entry name" value="GDPD_AtGDE_like"/>
    <property type="match status" value="1"/>
</dbReference>
<dbReference type="GO" id="GO:0006580">
    <property type="term" value="P:ethanolamine metabolic process"/>
    <property type="evidence" value="ECO:0007669"/>
    <property type="project" value="TreeGrafter"/>
</dbReference>
<dbReference type="EMBL" id="JABBGK010000002">
    <property type="protein sequence ID" value="NML74951.1"/>
    <property type="molecule type" value="Genomic_DNA"/>
</dbReference>
<dbReference type="SUPFAM" id="SSF51695">
    <property type="entry name" value="PLC-like phosphodiesterases"/>
    <property type="match status" value="1"/>
</dbReference>
<protein>
    <submittedName>
        <fullName evidence="3">Glycerophosphodiester phosphodiesterase family protein</fullName>
    </submittedName>
</protein>
<evidence type="ECO:0000313" key="3">
    <source>
        <dbReference type="EMBL" id="NML74951.1"/>
    </source>
</evidence>
<reference evidence="3 4" key="1">
    <citation type="submission" date="2020-04" db="EMBL/GenBank/DDBJ databases">
        <title>Rhizobium sp. S-51 isolated from soil.</title>
        <authorList>
            <person name="Dahal R.H."/>
        </authorList>
    </citation>
    <scope>NUCLEOTIDE SEQUENCE [LARGE SCALE GENOMIC DNA]</scope>
    <source>
        <strain evidence="3 4">S-51</strain>
    </source>
</reference>
<proteinExistence type="predicted"/>
<accession>A0A7Y0AWT2</accession>
<comment type="caution">
    <text evidence="3">The sequence shown here is derived from an EMBL/GenBank/DDBJ whole genome shotgun (WGS) entry which is preliminary data.</text>
</comment>
<dbReference type="InterPro" id="IPR032160">
    <property type="entry name" value="DUF4996"/>
</dbReference>
<dbReference type="RefSeq" id="WP_169590952.1">
    <property type="nucleotide sequence ID" value="NZ_JABBGK010000002.1"/>
</dbReference>
<dbReference type="Pfam" id="PF03009">
    <property type="entry name" value="GDPD"/>
    <property type="match status" value="1"/>
</dbReference>
<dbReference type="InterPro" id="IPR030395">
    <property type="entry name" value="GP_PDE_dom"/>
</dbReference>
<evidence type="ECO:0000259" key="2">
    <source>
        <dbReference type="PROSITE" id="PS51704"/>
    </source>
</evidence>
<dbReference type="AlphaFoldDB" id="A0A7Y0AWT2"/>
<dbReference type="GO" id="GO:0008889">
    <property type="term" value="F:glycerophosphodiester phosphodiesterase activity"/>
    <property type="evidence" value="ECO:0007669"/>
    <property type="project" value="TreeGrafter"/>
</dbReference>
<dbReference type="Gene3D" id="3.20.20.190">
    <property type="entry name" value="Phosphatidylinositol (PI) phosphodiesterase"/>
    <property type="match status" value="1"/>
</dbReference>
<evidence type="ECO:0000313" key="4">
    <source>
        <dbReference type="Proteomes" id="UP000541470"/>
    </source>
</evidence>
<gene>
    <name evidence="3" type="ORF">HHL25_12525</name>
</gene>
<sequence>MRLTAPILAALLSLMPVLPSDASIPKSDHAALIGERLSNANLWRDHVMVVAHRAGWKENGSVVRAENSRAAIDNAAAIGVEMVELDVRRSRDGALVVMHDATLERTTTCRGEVGDLLLEQLMACRLVVEGSRIVTDEAVPTLAEMLAHAKGRVLVNIDNKLEPEDLPEMVEIARRLGNADGILIKTPIWNDERLTRVRAVMQQIGPDIAFMPILADDAVRDAAFVDKVSKAFSPDAAELIHWRRETTEPLTVAGGPLFTPQARAAAVRGNFHMWINTYPITDRPDGMVAGGRGDGLAFAEGKPDDVYGFWVNRGATIIQTDEPKAVIDWLERHGLRRPYGAGS</sequence>
<keyword evidence="4" id="KW-1185">Reference proteome</keyword>
<dbReference type="Pfam" id="PF16387">
    <property type="entry name" value="DUF4996"/>
    <property type="match status" value="1"/>
</dbReference>
<feature type="signal peptide" evidence="1">
    <location>
        <begin position="1"/>
        <end position="22"/>
    </location>
</feature>
<name>A0A7Y0AWT2_9HYPH</name>
<dbReference type="PANTHER" id="PTHR46320">
    <property type="entry name" value="GLYCEROPHOSPHODIESTER PHOSPHODIESTERASE 1"/>
    <property type="match status" value="1"/>
</dbReference>
<dbReference type="GO" id="GO:0005886">
    <property type="term" value="C:plasma membrane"/>
    <property type="evidence" value="ECO:0007669"/>
    <property type="project" value="TreeGrafter"/>
</dbReference>
<feature type="domain" description="GP-PDE" evidence="2">
    <location>
        <begin position="47"/>
        <end position="330"/>
    </location>
</feature>
<keyword evidence="1" id="KW-0732">Signal</keyword>
<dbReference type="PROSITE" id="PS51704">
    <property type="entry name" value="GP_PDE"/>
    <property type="match status" value="1"/>
</dbReference>
<dbReference type="GO" id="GO:0006644">
    <property type="term" value="P:phospholipid metabolic process"/>
    <property type="evidence" value="ECO:0007669"/>
    <property type="project" value="TreeGrafter"/>
</dbReference>
<feature type="chain" id="PRO_5030679397" evidence="1">
    <location>
        <begin position="23"/>
        <end position="343"/>
    </location>
</feature>
<dbReference type="PANTHER" id="PTHR46320:SF1">
    <property type="entry name" value="GLYCEROPHOSPHODIESTER PHOSPHODIESTERASE 1"/>
    <property type="match status" value="1"/>
</dbReference>
<evidence type="ECO:0000256" key="1">
    <source>
        <dbReference type="SAM" id="SignalP"/>
    </source>
</evidence>